<protein>
    <recommendedName>
        <fullName evidence="4">DUF4328 domain-containing protein</fullName>
    </recommendedName>
</protein>
<evidence type="ECO:0000256" key="1">
    <source>
        <dbReference type="SAM" id="Phobius"/>
    </source>
</evidence>
<keyword evidence="1" id="KW-0812">Transmembrane</keyword>
<dbReference type="Proteomes" id="UP001597261">
    <property type="component" value="Unassembled WGS sequence"/>
</dbReference>
<feature type="transmembrane region" description="Helical" evidence="1">
    <location>
        <begin position="48"/>
        <end position="65"/>
    </location>
</feature>
<accession>A0ABW4IIE3</accession>
<evidence type="ECO:0000313" key="2">
    <source>
        <dbReference type="EMBL" id="MFD1657092.1"/>
    </source>
</evidence>
<dbReference type="EMBL" id="JBHUDX010000004">
    <property type="protein sequence ID" value="MFD1657092.1"/>
    <property type="molecule type" value="Genomic_DNA"/>
</dbReference>
<proteinExistence type="predicted"/>
<gene>
    <name evidence="2" type="ORF">ACFSL4_02295</name>
</gene>
<keyword evidence="1" id="KW-0472">Membrane</keyword>
<evidence type="ECO:0008006" key="4">
    <source>
        <dbReference type="Google" id="ProtNLM"/>
    </source>
</evidence>
<dbReference type="RefSeq" id="WP_381077666.1">
    <property type="nucleotide sequence ID" value="NZ_JBHUDX010000004.1"/>
</dbReference>
<keyword evidence="3" id="KW-1185">Reference proteome</keyword>
<organism evidence="2 3">
    <name type="scientific">Streptomyces caeni</name>
    <dbReference type="NCBI Taxonomy" id="2307231"/>
    <lineage>
        <taxon>Bacteria</taxon>
        <taxon>Bacillati</taxon>
        <taxon>Actinomycetota</taxon>
        <taxon>Actinomycetes</taxon>
        <taxon>Kitasatosporales</taxon>
        <taxon>Streptomycetaceae</taxon>
        <taxon>Streptomyces</taxon>
    </lineage>
</organism>
<name>A0ABW4IIE3_9ACTN</name>
<keyword evidence="1" id="KW-1133">Transmembrane helix</keyword>
<reference evidence="3" key="1">
    <citation type="journal article" date="2019" name="Int. J. Syst. Evol. Microbiol.">
        <title>The Global Catalogue of Microorganisms (GCM) 10K type strain sequencing project: providing services to taxonomists for standard genome sequencing and annotation.</title>
        <authorList>
            <consortium name="The Broad Institute Genomics Platform"/>
            <consortium name="The Broad Institute Genome Sequencing Center for Infectious Disease"/>
            <person name="Wu L."/>
            <person name="Ma J."/>
        </authorList>
    </citation>
    <scope>NUCLEOTIDE SEQUENCE [LARGE SCALE GENOMIC DNA]</scope>
    <source>
        <strain evidence="3">CGMCC 1.12470</strain>
    </source>
</reference>
<evidence type="ECO:0000313" key="3">
    <source>
        <dbReference type="Proteomes" id="UP001597261"/>
    </source>
</evidence>
<feature type="transmembrane region" description="Helical" evidence="1">
    <location>
        <begin position="77"/>
        <end position="97"/>
    </location>
</feature>
<sequence>MIEGDMMLRFMDWSVVAMGCVLVLGSLGSRWRERAKISNGDNPDPGMHYLWAWLPLLMGLGMIGAKAPGLLHAPHPVVEIIDALNFVLAVTVLIFTVRSGRRFFRPRGTT</sequence>
<feature type="transmembrane region" description="Helical" evidence="1">
    <location>
        <begin position="6"/>
        <end position="27"/>
    </location>
</feature>
<comment type="caution">
    <text evidence="2">The sequence shown here is derived from an EMBL/GenBank/DDBJ whole genome shotgun (WGS) entry which is preliminary data.</text>
</comment>